<evidence type="ECO:0000313" key="1">
    <source>
        <dbReference type="EMBL" id="THD21580.1"/>
    </source>
</evidence>
<dbReference type="Proteomes" id="UP000230066">
    <property type="component" value="Unassembled WGS sequence"/>
</dbReference>
<comment type="caution">
    <text evidence="1">The sequence shown here is derived from an EMBL/GenBank/DDBJ whole genome shotgun (WGS) entry which is preliminary data.</text>
</comment>
<dbReference type="Pfam" id="PF10249">
    <property type="entry name" value="NDUFB10"/>
    <property type="match status" value="1"/>
</dbReference>
<dbReference type="AlphaFoldDB" id="A0A4E0RYJ4"/>
<organism evidence="1 2">
    <name type="scientific">Fasciola hepatica</name>
    <name type="common">Liver fluke</name>
    <dbReference type="NCBI Taxonomy" id="6192"/>
    <lineage>
        <taxon>Eukaryota</taxon>
        <taxon>Metazoa</taxon>
        <taxon>Spiralia</taxon>
        <taxon>Lophotrochozoa</taxon>
        <taxon>Platyhelminthes</taxon>
        <taxon>Trematoda</taxon>
        <taxon>Digenea</taxon>
        <taxon>Plagiorchiida</taxon>
        <taxon>Echinostomata</taxon>
        <taxon>Echinostomatoidea</taxon>
        <taxon>Fasciolidae</taxon>
        <taxon>Fasciola</taxon>
    </lineage>
</organism>
<gene>
    <name evidence="1" type="ORF">D915_007599</name>
</gene>
<protein>
    <submittedName>
        <fullName evidence="1">Uncharacterized protein</fullName>
    </submittedName>
</protein>
<keyword evidence="2" id="KW-1185">Reference proteome</keyword>
<reference evidence="1" key="1">
    <citation type="submission" date="2019-03" db="EMBL/GenBank/DDBJ databases">
        <title>Improved annotation for the trematode Fasciola hepatica.</title>
        <authorList>
            <person name="Choi Y.-J."/>
            <person name="Martin J."/>
            <person name="Mitreva M."/>
        </authorList>
    </citation>
    <scope>NUCLEOTIDE SEQUENCE [LARGE SCALE GENOMIC DNA]</scope>
</reference>
<dbReference type="InterPro" id="IPR019377">
    <property type="entry name" value="NADH_UbQ_OxRdtase_su10"/>
</dbReference>
<proteinExistence type="predicted"/>
<evidence type="ECO:0000313" key="2">
    <source>
        <dbReference type="Proteomes" id="UP000230066"/>
    </source>
</evidence>
<sequence length="130" mass="14766">MRSPVFKLHCGPVSGRVCFIHCTQGLLIPDHRNSILPYLLHFHFDPVTANVELLGHGELSWNTDVRHAFMKQKHRMLWERRHGPVGTGERSAVQKAVAAADKAVEKKTEDMFSILGRSLGPRHLPKEMRP</sequence>
<dbReference type="EMBL" id="JXXN02003416">
    <property type="protein sequence ID" value="THD21580.1"/>
    <property type="molecule type" value="Genomic_DNA"/>
</dbReference>
<accession>A0A4E0RYJ4</accession>
<name>A0A4E0RYJ4_FASHE</name>